<dbReference type="RefSeq" id="WP_081155621.1">
    <property type="nucleotide sequence ID" value="NZ_LVYD01000113.1"/>
</dbReference>
<keyword evidence="2" id="KW-1185">Reference proteome</keyword>
<name>A0A1V9FH66_9BACT</name>
<accession>A0A1V9FH66</accession>
<gene>
    <name evidence="1" type="ORF">A3860_08795</name>
</gene>
<dbReference type="Proteomes" id="UP000192796">
    <property type="component" value="Unassembled WGS sequence"/>
</dbReference>
<organism evidence="1 2">
    <name type="scientific">Niastella vici</name>
    <dbReference type="NCBI Taxonomy" id="1703345"/>
    <lineage>
        <taxon>Bacteria</taxon>
        <taxon>Pseudomonadati</taxon>
        <taxon>Bacteroidota</taxon>
        <taxon>Chitinophagia</taxon>
        <taxon>Chitinophagales</taxon>
        <taxon>Chitinophagaceae</taxon>
        <taxon>Niastella</taxon>
    </lineage>
</organism>
<evidence type="ECO:0000313" key="2">
    <source>
        <dbReference type="Proteomes" id="UP000192796"/>
    </source>
</evidence>
<dbReference type="EMBL" id="LVYD01000113">
    <property type="protein sequence ID" value="OQP57718.1"/>
    <property type="molecule type" value="Genomic_DNA"/>
</dbReference>
<sequence>MWKIIQPGDKLALGDTVKLLPSSIYSSTKKEKLYQVVKTEQHYFEIMLKPDDGDTGENAQRRIIRYLDIGYHIAVEVWEETLQTDQ</sequence>
<protein>
    <submittedName>
        <fullName evidence="1">Uncharacterized protein</fullName>
    </submittedName>
</protein>
<reference evidence="1 2" key="1">
    <citation type="submission" date="2016-03" db="EMBL/GenBank/DDBJ databases">
        <title>Niastella vici sp. nov., isolated from farmland soil.</title>
        <authorList>
            <person name="Chen L."/>
            <person name="Wang D."/>
            <person name="Yang S."/>
            <person name="Wang G."/>
        </authorList>
    </citation>
    <scope>NUCLEOTIDE SEQUENCE [LARGE SCALE GENOMIC DNA]</scope>
    <source>
        <strain evidence="1 2">DJ57</strain>
    </source>
</reference>
<comment type="caution">
    <text evidence="1">The sequence shown here is derived from an EMBL/GenBank/DDBJ whole genome shotgun (WGS) entry which is preliminary data.</text>
</comment>
<proteinExistence type="predicted"/>
<dbReference type="AlphaFoldDB" id="A0A1V9FH66"/>
<evidence type="ECO:0000313" key="1">
    <source>
        <dbReference type="EMBL" id="OQP57718.1"/>
    </source>
</evidence>